<protein>
    <submittedName>
        <fullName evidence="1">Uncharacterized protein</fullName>
    </submittedName>
</protein>
<evidence type="ECO:0000313" key="1">
    <source>
        <dbReference type="EMBL" id="KAK7469949.1"/>
    </source>
</evidence>
<accession>A0ABD0JCI6</accession>
<dbReference type="Proteomes" id="UP001519460">
    <property type="component" value="Unassembled WGS sequence"/>
</dbReference>
<evidence type="ECO:0000313" key="2">
    <source>
        <dbReference type="Proteomes" id="UP001519460"/>
    </source>
</evidence>
<reference evidence="1 2" key="1">
    <citation type="journal article" date="2023" name="Sci. Data">
        <title>Genome assembly of the Korean intertidal mud-creeper Batillaria attramentaria.</title>
        <authorList>
            <person name="Patra A.K."/>
            <person name="Ho P.T."/>
            <person name="Jun S."/>
            <person name="Lee S.J."/>
            <person name="Kim Y."/>
            <person name="Won Y.J."/>
        </authorList>
    </citation>
    <scope>NUCLEOTIDE SEQUENCE [LARGE SCALE GENOMIC DNA]</scope>
    <source>
        <strain evidence="1">Wonlab-2016</strain>
    </source>
</reference>
<organism evidence="1 2">
    <name type="scientific">Batillaria attramentaria</name>
    <dbReference type="NCBI Taxonomy" id="370345"/>
    <lineage>
        <taxon>Eukaryota</taxon>
        <taxon>Metazoa</taxon>
        <taxon>Spiralia</taxon>
        <taxon>Lophotrochozoa</taxon>
        <taxon>Mollusca</taxon>
        <taxon>Gastropoda</taxon>
        <taxon>Caenogastropoda</taxon>
        <taxon>Sorbeoconcha</taxon>
        <taxon>Cerithioidea</taxon>
        <taxon>Batillariidae</taxon>
        <taxon>Batillaria</taxon>
    </lineage>
</organism>
<gene>
    <name evidence="1" type="ORF">BaRGS_00036053</name>
</gene>
<keyword evidence="2" id="KW-1185">Reference proteome</keyword>
<comment type="caution">
    <text evidence="1">The sequence shown here is derived from an EMBL/GenBank/DDBJ whole genome shotgun (WGS) entry which is preliminary data.</text>
</comment>
<dbReference type="EMBL" id="JACVVK020000498">
    <property type="protein sequence ID" value="KAK7469949.1"/>
    <property type="molecule type" value="Genomic_DNA"/>
</dbReference>
<name>A0ABD0JCI6_9CAEN</name>
<sequence length="106" mass="12124">MTHEIVLLKVIPPKTTWSRRGSNPEPSELKPDALPFVLQPLIHIVSERFLWASVRNWRENQCFLSRLTSIVEVTDESAALQKRKRTSVGAYGLTAGYLLLMPYQCK</sequence>
<proteinExistence type="predicted"/>
<dbReference type="AlphaFoldDB" id="A0ABD0JCI6"/>